<evidence type="ECO:0000313" key="1">
    <source>
        <dbReference type="EMBL" id="KAL2826355.1"/>
    </source>
</evidence>
<protein>
    <submittedName>
        <fullName evidence="1">Uncharacterized protein</fullName>
    </submittedName>
</protein>
<reference evidence="1 2" key="1">
    <citation type="submission" date="2024-07" db="EMBL/GenBank/DDBJ databases">
        <title>Section-level genome sequencing and comparative genomics of Aspergillus sections Usti and Cavernicolus.</title>
        <authorList>
            <consortium name="Lawrence Berkeley National Laboratory"/>
            <person name="Nybo J.L."/>
            <person name="Vesth T.C."/>
            <person name="Theobald S."/>
            <person name="Frisvad J.C."/>
            <person name="Larsen T.O."/>
            <person name="Kjaerboelling I."/>
            <person name="Rothschild-Mancinelli K."/>
            <person name="Lyhne E.K."/>
            <person name="Kogle M.E."/>
            <person name="Barry K."/>
            <person name="Clum A."/>
            <person name="Na H."/>
            <person name="Ledsgaard L."/>
            <person name="Lin J."/>
            <person name="Lipzen A."/>
            <person name="Kuo A."/>
            <person name="Riley R."/>
            <person name="Mondo S."/>
            <person name="Labutti K."/>
            <person name="Haridas S."/>
            <person name="Pangalinan J."/>
            <person name="Salamov A.A."/>
            <person name="Simmons B.A."/>
            <person name="Magnuson J.K."/>
            <person name="Chen J."/>
            <person name="Drula E."/>
            <person name="Henrissat B."/>
            <person name="Wiebenga A."/>
            <person name="Lubbers R.J."/>
            <person name="Gomes A.C."/>
            <person name="Makela M.R."/>
            <person name="Stajich J."/>
            <person name="Grigoriev I.V."/>
            <person name="Mortensen U.H."/>
            <person name="De Vries R.P."/>
            <person name="Baker S.E."/>
            <person name="Andersen M.R."/>
        </authorList>
    </citation>
    <scope>NUCLEOTIDE SEQUENCE [LARGE SCALE GENOMIC DNA]</scope>
    <source>
        <strain evidence="1 2">CBS 123904</strain>
    </source>
</reference>
<accession>A0ABR4IF55</accession>
<comment type="caution">
    <text evidence="1">The sequence shown here is derived from an EMBL/GenBank/DDBJ whole genome shotgun (WGS) entry which is preliminary data.</text>
</comment>
<proteinExistence type="predicted"/>
<name>A0ABR4IF55_9EURO</name>
<organism evidence="1 2">
    <name type="scientific">Aspergillus pseudoustus</name>
    <dbReference type="NCBI Taxonomy" id="1810923"/>
    <lineage>
        <taxon>Eukaryota</taxon>
        <taxon>Fungi</taxon>
        <taxon>Dikarya</taxon>
        <taxon>Ascomycota</taxon>
        <taxon>Pezizomycotina</taxon>
        <taxon>Eurotiomycetes</taxon>
        <taxon>Eurotiomycetidae</taxon>
        <taxon>Eurotiales</taxon>
        <taxon>Aspergillaceae</taxon>
        <taxon>Aspergillus</taxon>
        <taxon>Aspergillus subgen. Nidulantes</taxon>
    </lineage>
</organism>
<dbReference type="EMBL" id="JBFXLU010000447">
    <property type="protein sequence ID" value="KAL2826355.1"/>
    <property type="molecule type" value="Genomic_DNA"/>
</dbReference>
<keyword evidence="2" id="KW-1185">Reference proteome</keyword>
<dbReference type="Proteomes" id="UP001610446">
    <property type="component" value="Unassembled WGS sequence"/>
</dbReference>
<gene>
    <name evidence="1" type="ORF">BJY01DRAFT_256025</name>
</gene>
<sequence>MPAAGPLTIYIASIQCTISEPTTQWSLILAPNRNKDCIFCDITLFPDNKYAPLTIRRGETLTLPFLIEGKIVHMNKVCTVPGSKSQAVINEAHYAIHGSQLWTQSFLSALEKEKIAPKGTVADYENLANADRRLPKGVKVLTLGK</sequence>
<evidence type="ECO:0000313" key="2">
    <source>
        <dbReference type="Proteomes" id="UP001610446"/>
    </source>
</evidence>